<dbReference type="PANTHER" id="PTHR32089:SF112">
    <property type="entry name" value="LYSOZYME-LIKE PROTEIN-RELATED"/>
    <property type="match status" value="1"/>
</dbReference>
<dbReference type="NCBIfam" id="TIGR00229">
    <property type="entry name" value="sensory_box"/>
    <property type="match status" value="1"/>
</dbReference>
<evidence type="ECO:0000256" key="1">
    <source>
        <dbReference type="ARBA" id="ARBA00023224"/>
    </source>
</evidence>
<dbReference type="Proteomes" id="UP000031982">
    <property type="component" value="Unassembled WGS sequence"/>
</dbReference>
<accession>A0ABR5AZ93</accession>
<evidence type="ECO:0000313" key="6">
    <source>
        <dbReference type="Proteomes" id="UP000031982"/>
    </source>
</evidence>
<dbReference type="InterPro" id="IPR000700">
    <property type="entry name" value="PAS-assoc_C"/>
</dbReference>
<evidence type="ECO:0000256" key="2">
    <source>
        <dbReference type="PROSITE-ProRule" id="PRU00284"/>
    </source>
</evidence>
<proteinExistence type="predicted"/>
<dbReference type="InterPro" id="IPR035965">
    <property type="entry name" value="PAS-like_dom_sf"/>
</dbReference>
<dbReference type="InterPro" id="IPR001610">
    <property type="entry name" value="PAC"/>
</dbReference>
<sequence>MVNTSTQLLDQAMVLAALESNLAMIEFNLNREVIWVNENFAKTLGYTVDEMKNMQHKQFCTVEFRNSGKYEELWNNLRRGVKFQEKIERIGKEKNIVWLEATYIPILNEQGKVEAVLKMATDITDREQSTKKVISQLKEMPAELVNIVVANSNEKIQAIESLKEQTKLISEISKIIRNVSSQTNMLALNAAIEAARVGEHGRGFKVVADEVRKLAGNVDQAIKNVNLNIENITTEVEKVSKITDDLQQTIMRTQSEFNKRIRELEDVAK</sequence>
<evidence type="ECO:0000259" key="3">
    <source>
        <dbReference type="PROSITE" id="PS50111"/>
    </source>
</evidence>
<dbReference type="Pfam" id="PF13426">
    <property type="entry name" value="PAS_9"/>
    <property type="match status" value="1"/>
</dbReference>
<dbReference type="InterPro" id="IPR000014">
    <property type="entry name" value="PAS"/>
</dbReference>
<dbReference type="EMBL" id="JXLP01000002">
    <property type="protein sequence ID" value="KIL80060.1"/>
    <property type="molecule type" value="Genomic_DNA"/>
</dbReference>
<dbReference type="SMART" id="SM00283">
    <property type="entry name" value="MA"/>
    <property type="match status" value="1"/>
</dbReference>
<dbReference type="RefSeq" id="WP_041096700.1">
    <property type="nucleotide sequence ID" value="NZ_JBCNFR010000001.1"/>
</dbReference>
<reference evidence="5 6" key="1">
    <citation type="submission" date="2015-01" db="EMBL/GenBank/DDBJ databases">
        <title>Genome Assembly of Bacillus badius MTCC 1458.</title>
        <authorList>
            <person name="Verma A."/>
            <person name="Khatri I."/>
            <person name="Mual P."/>
            <person name="Subramanian S."/>
            <person name="Krishnamurthi S."/>
        </authorList>
    </citation>
    <scope>NUCLEOTIDE SEQUENCE [LARGE SCALE GENOMIC DNA]</scope>
    <source>
        <strain evidence="5 6">MTCC 1458</strain>
    </source>
</reference>
<dbReference type="SMART" id="SM00086">
    <property type="entry name" value="PAC"/>
    <property type="match status" value="1"/>
</dbReference>
<comment type="caution">
    <text evidence="5">The sequence shown here is derived from an EMBL/GenBank/DDBJ whole genome shotgun (WGS) entry which is preliminary data.</text>
</comment>
<dbReference type="SUPFAM" id="SSF58104">
    <property type="entry name" value="Methyl-accepting chemotaxis protein (MCP) signaling domain"/>
    <property type="match status" value="1"/>
</dbReference>
<evidence type="ECO:0000313" key="5">
    <source>
        <dbReference type="EMBL" id="KIL80060.1"/>
    </source>
</evidence>
<keyword evidence="6" id="KW-1185">Reference proteome</keyword>
<dbReference type="Gene3D" id="6.10.250.3200">
    <property type="match status" value="1"/>
</dbReference>
<dbReference type="PROSITE" id="PS50113">
    <property type="entry name" value="PAC"/>
    <property type="match status" value="1"/>
</dbReference>
<dbReference type="CDD" id="cd00130">
    <property type="entry name" value="PAS"/>
    <property type="match status" value="1"/>
</dbReference>
<dbReference type="PANTHER" id="PTHR32089">
    <property type="entry name" value="METHYL-ACCEPTING CHEMOTAXIS PROTEIN MCPB"/>
    <property type="match status" value="1"/>
</dbReference>
<gene>
    <name evidence="5" type="ORF">SD77_2514</name>
</gene>
<name>A0ABR5AZ93_BACBA</name>
<dbReference type="PROSITE" id="PS50111">
    <property type="entry name" value="CHEMOTAXIS_TRANSDUC_2"/>
    <property type="match status" value="1"/>
</dbReference>
<dbReference type="Pfam" id="PF00015">
    <property type="entry name" value="MCPsignal"/>
    <property type="match status" value="1"/>
</dbReference>
<keyword evidence="1 2" id="KW-0807">Transducer</keyword>
<protein>
    <submittedName>
        <fullName evidence="5">Methyl-accepting chemotaxis protein</fullName>
    </submittedName>
</protein>
<feature type="domain" description="Methyl-accepting transducer" evidence="3">
    <location>
        <begin position="113"/>
        <end position="269"/>
    </location>
</feature>
<organism evidence="5 6">
    <name type="scientific">Bacillus badius</name>
    <dbReference type="NCBI Taxonomy" id="1455"/>
    <lineage>
        <taxon>Bacteria</taxon>
        <taxon>Bacillati</taxon>
        <taxon>Bacillota</taxon>
        <taxon>Bacilli</taxon>
        <taxon>Bacillales</taxon>
        <taxon>Bacillaceae</taxon>
        <taxon>Pseudobacillus</taxon>
    </lineage>
</organism>
<evidence type="ECO:0000259" key="4">
    <source>
        <dbReference type="PROSITE" id="PS50113"/>
    </source>
</evidence>
<dbReference type="Gene3D" id="3.30.450.20">
    <property type="entry name" value="PAS domain"/>
    <property type="match status" value="1"/>
</dbReference>
<dbReference type="SUPFAM" id="SSF55785">
    <property type="entry name" value="PYP-like sensor domain (PAS domain)"/>
    <property type="match status" value="1"/>
</dbReference>
<feature type="domain" description="PAC" evidence="4">
    <location>
        <begin position="81"/>
        <end position="135"/>
    </location>
</feature>
<dbReference type="InterPro" id="IPR004089">
    <property type="entry name" value="MCPsignal_dom"/>
</dbReference>